<comment type="caution">
    <text evidence="2">The sequence shown here is derived from an EMBL/GenBank/DDBJ whole genome shotgun (WGS) entry which is preliminary data.</text>
</comment>
<evidence type="ECO:0000256" key="1">
    <source>
        <dbReference type="SAM" id="MobiDB-lite"/>
    </source>
</evidence>
<evidence type="ECO:0000313" key="2">
    <source>
        <dbReference type="EMBL" id="KAK7029233.1"/>
    </source>
</evidence>
<dbReference type="EMBL" id="JAWWNJ010000027">
    <property type="protein sequence ID" value="KAK7029233.1"/>
    <property type="molecule type" value="Genomic_DNA"/>
</dbReference>
<protein>
    <submittedName>
        <fullName evidence="2">Uncharacterized protein</fullName>
    </submittedName>
</protein>
<accession>A0AAW0BSN4</accession>
<dbReference type="Proteomes" id="UP001362999">
    <property type="component" value="Unassembled WGS sequence"/>
</dbReference>
<organism evidence="2 4">
    <name type="scientific">Favolaschia claudopus</name>
    <dbReference type="NCBI Taxonomy" id="2862362"/>
    <lineage>
        <taxon>Eukaryota</taxon>
        <taxon>Fungi</taxon>
        <taxon>Dikarya</taxon>
        <taxon>Basidiomycota</taxon>
        <taxon>Agaricomycotina</taxon>
        <taxon>Agaricomycetes</taxon>
        <taxon>Agaricomycetidae</taxon>
        <taxon>Agaricales</taxon>
        <taxon>Marasmiineae</taxon>
        <taxon>Mycenaceae</taxon>
        <taxon>Favolaschia</taxon>
    </lineage>
</organism>
<dbReference type="EMBL" id="JAWWNJ010000018">
    <property type="protein sequence ID" value="KAK7037145.1"/>
    <property type="molecule type" value="Genomic_DNA"/>
</dbReference>
<proteinExistence type="predicted"/>
<evidence type="ECO:0000313" key="3">
    <source>
        <dbReference type="EMBL" id="KAK7037145.1"/>
    </source>
</evidence>
<dbReference type="AlphaFoldDB" id="A0AAW0BSN4"/>
<feature type="region of interest" description="Disordered" evidence="1">
    <location>
        <begin position="64"/>
        <end position="101"/>
    </location>
</feature>
<sequence>NLIHNFQGKGTSRNQKTRVGEGFQQEVSEMYQIINGKNAEHQIALIDENEEAMARLDMQVTAWKKSQEEAGDELVPSPEPQSTAHWSLGAPGKRTSPMSLESKEKNNKLFRDFNMNLRQYLAHHHPSHPRDRRGRLFM</sequence>
<reference evidence="2 4" key="1">
    <citation type="journal article" date="2024" name="J Genomics">
        <title>Draft genome sequencing and assembly of Favolaschia claudopus CIRM-BRFM 2984 isolated from oak limbs.</title>
        <authorList>
            <person name="Navarro D."/>
            <person name="Drula E."/>
            <person name="Chaduli D."/>
            <person name="Cazenave R."/>
            <person name="Ahrendt S."/>
            <person name="Wang J."/>
            <person name="Lipzen A."/>
            <person name="Daum C."/>
            <person name="Barry K."/>
            <person name="Grigoriev I.V."/>
            <person name="Favel A."/>
            <person name="Rosso M.N."/>
            <person name="Martin F."/>
        </authorList>
    </citation>
    <scope>NUCLEOTIDE SEQUENCE [LARGE SCALE GENOMIC DNA]</scope>
    <source>
        <strain evidence="2 4">CIRM-BRFM 2984</strain>
    </source>
</reference>
<keyword evidence="4" id="KW-1185">Reference proteome</keyword>
<name>A0AAW0BSN4_9AGAR</name>
<evidence type="ECO:0000313" key="4">
    <source>
        <dbReference type="Proteomes" id="UP001362999"/>
    </source>
</evidence>
<gene>
    <name evidence="3" type="ORF">R3P38DRAFT_2516976</name>
    <name evidence="2" type="ORF">R3P38DRAFT_2524701</name>
</gene>
<feature type="non-terminal residue" evidence="2">
    <location>
        <position position="1"/>
    </location>
</feature>